<proteinExistence type="predicted"/>
<keyword evidence="1" id="KW-0472">Membrane</keyword>
<dbReference type="GO" id="GO:0071111">
    <property type="term" value="F:cyclic-guanylate-specific phosphodiesterase activity"/>
    <property type="evidence" value="ECO:0007669"/>
    <property type="project" value="InterPro"/>
</dbReference>
<evidence type="ECO:0000256" key="1">
    <source>
        <dbReference type="SAM" id="Phobius"/>
    </source>
</evidence>
<comment type="caution">
    <text evidence="3">The sequence shown here is derived from an EMBL/GenBank/DDBJ whole genome shotgun (WGS) entry which is preliminary data.</text>
</comment>
<evidence type="ECO:0000313" key="3">
    <source>
        <dbReference type="EMBL" id="EXU79042.1"/>
    </source>
</evidence>
<feature type="transmembrane region" description="Helical" evidence="1">
    <location>
        <begin position="26"/>
        <end position="44"/>
    </location>
</feature>
<evidence type="ECO:0000313" key="4">
    <source>
        <dbReference type="Proteomes" id="UP000020766"/>
    </source>
</evidence>
<accession>A0A014Q758</accession>
<feature type="transmembrane region" description="Helical" evidence="1">
    <location>
        <begin position="56"/>
        <end position="73"/>
    </location>
</feature>
<dbReference type="PROSITE" id="PS50883">
    <property type="entry name" value="EAL"/>
    <property type="match status" value="1"/>
</dbReference>
<dbReference type="EMBL" id="JBOK01000021">
    <property type="protein sequence ID" value="EXU79042.1"/>
    <property type="molecule type" value="Genomic_DNA"/>
</dbReference>
<keyword evidence="4" id="KW-1185">Reference proteome</keyword>
<keyword evidence="1" id="KW-0812">Transmembrane</keyword>
<dbReference type="PANTHER" id="PTHR33121">
    <property type="entry name" value="CYCLIC DI-GMP PHOSPHODIESTERASE PDEF"/>
    <property type="match status" value="1"/>
</dbReference>
<reference evidence="3 4" key="1">
    <citation type="submission" date="2014-01" db="EMBL/GenBank/DDBJ databases">
        <title>Interspecies Systems Biology Uncovers Metabolites Affecting C. elegans Gene Expression and Life History Traits.</title>
        <authorList>
            <person name="Watson E."/>
            <person name="Macneil L.T."/>
            <person name="Ritter A.D."/>
            <person name="Yilmaz L.S."/>
            <person name="Rosebrock A.P."/>
            <person name="Caudy A.A."/>
            <person name="Walhout A.J."/>
        </authorList>
    </citation>
    <scope>NUCLEOTIDE SEQUENCE [LARGE SCALE GENOMIC DNA]</scope>
    <source>
        <strain evidence="3 4">DA1877</strain>
    </source>
</reference>
<dbReference type="Proteomes" id="UP000020766">
    <property type="component" value="Unassembled WGS sequence"/>
</dbReference>
<dbReference type="Gene3D" id="3.20.20.450">
    <property type="entry name" value="EAL domain"/>
    <property type="match status" value="1"/>
</dbReference>
<dbReference type="Pfam" id="PF00563">
    <property type="entry name" value="EAL"/>
    <property type="match status" value="1"/>
</dbReference>
<dbReference type="SUPFAM" id="SSF141868">
    <property type="entry name" value="EAL domain-like"/>
    <property type="match status" value="1"/>
</dbReference>
<dbReference type="InterPro" id="IPR050706">
    <property type="entry name" value="Cyclic-di-GMP_PDE-like"/>
</dbReference>
<dbReference type="PATRIC" id="fig|1457173.3.peg.3072"/>
<dbReference type="SMART" id="SM00052">
    <property type="entry name" value="EAL"/>
    <property type="match status" value="1"/>
</dbReference>
<dbReference type="PANTHER" id="PTHR33121:SF70">
    <property type="entry name" value="SIGNALING PROTEIN YKOW"/>
    <property type="match status" value="1"/>
</dbReference>
<dbReference type="InterPro" id="IPR001633">
    <property type="entry name" value="EAL_dom"/>
</dbReference>
<gene>
    <name evidence="3" type="ORF">AX13_08265</name>
</gene>
<evidence type="ECO:0000259" key="2">
    <source>
        <dbReference type="PROSITE" id="PS50883"/>
    </source>
</evidence>
<organism evidence="3 4">
    <name type="scientific">Comamonas aquatica DA1877</name>
    <dbReference type="NCBI Taxonomy" id="1457173"/>
    <lineage>
        <taxon>Bacteria</taxon>
        <taxon>Pseudomonadati</taxon>
        <taxon>Pseudomonadota</taxon>
        <taxon>Betaproteobacteria</taxon>
        <taxon>Burkholderiales</taxon>
        <taxon>Comamonadaceae</taxon>
        <taxon>Comamonas</taxon>
    </lineage>
</organism>
<dbReference type="AlphaFoldDB" id="A0A014Q758"/>
<protein>
    <submittedName>
        <fullName evidence="3">Diguanylate phosphodiesterase</fullName>
    </submittedName>
</protein>
<dbReference type="InterPro" id="IPR035919">
    <property type="entry name" value="EAL_sf"/>
</dbReference>
<feature type="domain" description="EAL" evidence="2">
    <location>
        <begin position="112"/>
        <end position="366"/>
    </location>
</feature>
<sequence length="368" mass="40991">MIAHSLLLIIAAISFFDTPLAHIPRSAHVFFLPLAMGVIFIFNQNDKYMGMVFPKICLFLFAAFGIGMLDSVHLEKSPPESIRLIGAYTNYIFSVLLLSCIIKIYRNDMHEKASLGLDLAQAVGKGEIVVQYQPQVDGQQKILGVEALVRWQHPERGLLSPDKFIPLAEENFLIREIGMEVLRQSCQLLQRWATDPVLKDKFIAVNVSPIQLDDDDFVAAVKQVILDAGVEPQNIELELTESALCLSLVEARKKIQALREFGIRWALDDFGSGFSSLGILSVLPVHKLKIDRQFLKEVENSESSIGLLRKILEISEVMGMEATVEGVETSSQFKMLIGLGCNSFQGYLFGRPQSAEQVTYAIKECAAT</sequence>
<feature type="transmembrane region" description="Helical" evidence="1">
    <location>
        <begin position="85"/>
        <end position="105"/>
    </location>
</feature>
<dbReference type="CDD" id="cd01948">
    <property type="entry name" value="EAL"/>
    <property type="match status" value="1"/>
</dbReference>
<keyword evidence="1" id="KW-1133">Transmembrane helix</keyword>
<name>A0A014Q758_9BURK</name>